<feature type="signal peptide" evidence="1">
    <location>
        <begin position="1"/>
        <end position="17"/>
    </location>
</feature>
<evidence type="ECO:0000256" key="1">
    <source>
        <dbReference type="SAM" id="SignalP"/>
    </source>
</evidence>
<organism evidence="2 3">
    <name type="scientific">Gluconobacter wancherniae NBRC 103581</name>
    <dbReference type="NCBI Taxonomy" id="656744"/>
    <lineage>
        <taxon>Bacteria</taxon>
        <taxon>Pseudomonadati</taxon>
        <taxon>Pseudomonadota</taxon>
        <taxon>Alphaproteobacteria</taxon>
        <taxon>Acetobacterales</taxon>
        <taxon>Acetobacteraceae</taxon>
        <taxon>Gluconobacter</taxon>
    </lineage>
</organism>
<keyword evidence="1" id="KW-0732">Signal</keyword>
<evidence type="ECO:0000313" key="3">
    <source>
        <dbReference type="Proteomes" id="UP000321230"/>
    </source>
</evidence>
<dbReference type="Proteomes" id="UP000321230">
    <property type="component" value="Unassembled WGS sequence"/>
</dbReference>
<keyword evidence="3" id="KW-1185">Reference proteome</keyword>
<evidence type="ECO:0000313" key="2">
    <source>
        <dbReference type="EMBL" id="GEK93128.1"/>
    </source>
</evidence>
<protein>
    <recommendedName>
        <fullName evidence="4">Peptidase S26 domain-containing protein</fullName>
    </recommendedName>
</protein>
<feature type="chain" id="PRO_5021806728" description="Peptidase S26 domain-containing protein" evidence="1">
    <location>
        <begin position="18"/>
        <end position="53"/>
    </location>
</feature>
<name>A0A511AY46_9PROT</name>
<sequence>MPVVSAAVLLMITPSAAEFVHNLAPVAGDVVYWKVDTFEMEEPSDAGPLYEST</sequence>
<dbReference type="RefSeq" id="WP_186819452.1">
    <property type="nucleotide sequence ID" value="NZ_BARC01000004.1"/>
</dbReference>
<dbReference type="AlphaFoldDB" id="A0A511AY46"/>
<dbReference type="EMBL" id="BJUZ01000001">
    <property type="protein sequence ID" value="GEK93128.1"/>
    <property type="molecule type" value="Genomic_DNA"/>
</dbReference>
<comment type="caution">
    <text evidence="2">The sequence shown here is derived from an EMBL/GenBank/DDBJ whole genome shotgun (WGS) entry which is preliminary data.</text>
</comment>
<reference evidence="2 3" key="1">
    <citation type="submission" date="2019-07" db="EMBL/GenBank/DDBJ databases">
        <title>Whole genome shotgun sequence of Gluconobacter wancherniae NBRC 103581.</title>
        <authorList>
            <person name="Hosoyama A."/>
            <person name="Uohara A."/>
            <person name="Ohji S."/>
            <person name="Ichikawa N."/>
        </authorList>
    </citation>
    <scope>NUCLEOTIDE SEQUENCE [LARGE SCALE GENOMIC DNA]</scope>
    <source>
        <strain evidence="2 3">NBRC 103581</strain>
    </source>
</reference>
<accession>A0A511AY46</accession>
<gene>
    <name evidence="2" type="ORF">GWA01_08980</name>
</gene>
<evidence type="ECO:0008006" key="4">
    <source>
        <dbReference type="Google" id="ProtNLM"/>
    </source>
</evidence>
<proteinExistence type="predicted"/>